<reference evidence="2" key="1">
    <citation type="submission" date="2011-07" db="EMBL/GenBank/DDBJ databases">
        <title>The complete genome of Cyclobacterium marinum DSM 745.</title>
        <authorList>
            <person name="Lucas S."/>
            <person name="Han J."/>
            <person name="Lapidus A."/>
            <person name="Bruce D."/>
            <person name="Goodwin L."/>
            <person name="Pitluck S."/>
            <person name="Peters L."/>
            <person name="Kyrpides N."/>
            <person name="Mavromatis K."/>
            <person name="Ivanova N."/>
            <person name="Ovchinnikova G."/>
            <person name="Chertkov O."/>
            <person name="Detter J.C."/>
            <person name="Tapia R."/>
            <person name="Han C."/>
            <person name="Land M."/>
            <person name="Hauser L."/>
            <person name="Markowitz V."/>
            <person name="Cheng J.-F."/>
            <person name="Hugenholtz P."/>
            <person name="Woyke T."/>
            <person name="Wu D."/>
            <person name="Tindall B."/>
            <person name="Schuetze A."/>
            <person name="Brambilla E."/>
            <person name="Klenk H.-P."/>
            <person name="Eisen J.A."/>
        </authorList>
    </citation>
    <scope>NUCLEOTIDE SEQUENCE [LARGE SCALE GENOMIC DNA]</scope>
    <source>
        <strain evidence="2">ATCC 25205 / DSM 745 / LMG 13164 / NCIMB 1802</strain>
    </source>
</reference>
<dbReference type="HOGENOM" id="CLU_1048910_0_0_10"/>
<keyword evidence="2" id="KW-1185">Reference proteome</keyword>
<name>G0J1A6_CYCMS</name>
<proteinExistence type="predicted"/>
<dbReference type="Gene3D" id="3.40.390.10">
    <property type="entry name" value="Collagenase (Catalytic Domain)"/>
    <property type="match status" value="1"/>
</dbReference>
<evidence type="ECO:0000313" key="1">
    <source>
        <dbReference type="EMBL" id="AEL26545.1"/>
    </source>
</evidence>
<dbReference type="AlphaFoldDB" id="G0J1A6"/>
<evidence type="ECO:0008006" key="3">
    <source>
        <dbReference type="Google" id="ProtNLM"/>
    </source>
</evidence>
<dbReference type="InterPro" id="IPR024079">
    <property type="entry name" value="MetalloPept_cat_dom_sf"/>
</dbReference>
<dbReference type="Proteomes" id="UP000001635">
    <property type="component" value="Chromosome"/>
</dbReference>
<dbReference type="SUPFAM" id="SSF55486">
    <property type="entry name" value="Metalloproteases ('zincins'), catalytic domain"/>
    <property type="match status" value="1"/>
</dbReference>
<sequence length="264" mass="30051">MVFEFAMRNFTFNSICFLCLTFSFYSCIEETDGVNEELYMGVSAARWDVGKSANFLLAADQFPALELELVYMEGYEPSDKMLESLVEFLEKYTFKPEGIHLLLKEIPAMNKETYTTEEIATIENDYRESYNEGNTISVFLLVVDGDFEKNEEDSFTIGAAYRNTSLVLFGSQIEKNSGGIRRPSKSNLETTVVLHEMGHLLGLVNVGSEMVEPHEDESYDHHCDNEDCLMYWAIETNSFFNYMQDAVPSLDSNCEQDLRANGGK</sequence>
<protein>
    <recommendedName>
        <fullName evidence="3">Membrane metalloprotease</fullName>
    </recommendedName>
</protein>
<gene>
    <name evidence="1" type="ordered locus">Cycma_2807</name>
</gene>
<dbReference type="KEGG" id="cmr:Cycma_2807"/>
<accession>G0J1A6</accession>
<dbReference type="GO" id="GO:0008237">
    <property type="term" value="F:metallopeptidase activity"/>
    <property type="evidence" value="ECO:0007669"/>
    <property type="project" value="InterPro"/>
</dbReference>
<dbReference type="EMBL" id="CP002955">
    <property type="protein sequence ID" value="AEL26545.1"/>
    <property type="molecule type" value="Genomic_DNA"/>
</dbReference>
<evidence type="ECO:0000313" key="2">
    <source>
        <dbReference type="Proteomes" id="UP000001635"/>
    </source>
</evidence>
<organism evidence="1 2">
    <name type="scientific">Cyclobacterium marinum (strain ATCC 25205 / DSM 745 / LMG 13164 / NCIMB 1802)</name>
    <name type="common">Flectobacillus marinus</name>
    <dbReference type="NCBI Taxonomy" id="880070"/>
    <lineage>
        <taxon>Bacteria</taxon>
        <taxon>Pseudomonadati</taxon>
        <taxon>Bacteroidota</taxon>
        <taxon>Cytophagia</taxon>
        <taxon>Cytophagales</taxon>
        <taxon>Cyclobacteriaceae</taxon>
        <taxon>Cyclobacterium</taxon>
    </lineage>
</organism>
<dbReference type="eggNOG" id="COG1913">
    <property type="taxonomic scope" value="Bacteria"/>
</dbReference>